<feature type="transmembrane region" description="Helical" evidence="6">
    <location>
        <begin position="70"/>
        <end position="93"/>
    </location>
</feature>
<feature type="transmembrane region" description="Helical" evidence="6">
    <location>
        <begin position="375"/>
        <end position="398"/>
    </location>
</feature>
<protein>
    <submittedName>
        <fullName evidence="9">NADH dehydrogenase, subunit 5</fullName>
    </submittedName>
</protein>
<feature type="transmembrane region" description="Helical" evidence="6">
    <location>
        <begin position="436"/>
        <end position="461"/>
    </location>
</feature>
<dbReference type="Pfam" id="PF00361">
    <property type="entry name" value="Proton_antipo_M"/>
    <property type="match status" value="1"/>
</dbReference>
<evidence type="ECO:0000256" key="1">
    <source>
        <dbReference type="ARBA" id="ARBA00004127"/>
    </source>
</evidence>
<keyword evidence="2 5" id="KW-0812">Transmembrane</keyword>
<dbReference type="InterPro" id="IPR001750">
    <property type="entry name" value="ND/Mrp_TM"/>
</dbReference>
<keyword evidence="3 6" id="KW-1133">Transmembrane helix</keyword>
<evidence type="ECO:0000259" key="7">
    <source>
        <dbReference type="Pfam" id="PF00361"/>
    </source>
</evidence>
<sequence>MDKLILLLPLLPILSALLTHFFSGYLGRGAVRIGLVNSVIILILAGFLLSLKLSGHEESLHALGGSWGSLIFDPLSLLISFVIAGINLIVRMYSVRYMVEETGYVRFFVQMDLMVAMLLLMVSAGDLITLLIAWHGVGVLLYFLLGQDISSESAHRYGFWTFITYRIGDLPLVLAAVLLFNAFGTWSLPDIFDRVAEAPMAHTVFGMPLIEVVATLIALAAFARSAQFLMHTWLPYTMEGPTPVSAMMHAGIVNAGGFLINRFADIYIHTSGVLHWVFIVGLVTALVGSALMLSQNDIKKSLGYSTMGQMGFMIMECGVGAFSLAVFHLIAHGVFKGTLFLNTGGVIGEARHHDGVPKKELYTFMIEKQPQRNRYSWGLMAFLTLVVPVSVLGVAHWAVEPDIFQQQGAVILLFFGWVTGVQLLSITYNMHSERPWRLVMLIIFSFTVVIIGYTLISHAFARFLYPEPGMIAQLYAAARLDLTGFDIVVVLITSILLFTWIGAYHADPTAAKGKSMRTRMWLSVYSLLSRELYIADLWTVLHRWLLSASARINNLLRWG</sequence>
<evidence type="ECO:0000256" key="4">
    <source>
        <dbReference type="ARBA" id="ARBA00023136"/>
    </source>
</evidence>
<feature type="transmembrane region" description="Helical" evidence="6">
    <location>
        <begin position="29"/>
        <end position="49"/>
    </location>
</feature>
<feature type="transmembrane region" description="Helical" evidence="6">
    <location>
        <begin position="200"/>
        <end position="223"/>
    </location>
</feature>
<keyword evidence="4 6" id="KW-0472">Membrane</keyword>
<dbReference type="GO" id="GO:0012505">
    <property type="term" value="C:endomembrane system"/>
    <property type="evidence" value="ECO:0007669"/>
    <property type="project" value="UniProtKB-SubCell"/>
</dbReference>
<dbReference type="GO" id="GO:0015990">
    <property type="term" value="P:electron transport coupled proton transport"/>
    <property type="evidence" value="ECO:0007669"/>
    <property type="project" value="TreeGrafter"/>
</dbReference>
<dbReference type="GO" id="GO:0016020">
    <property type="term" value="C:membrane"/>
    <property type="evidence" value="ECO:0007669"/>
    <property type="project" value="UniProtKB-SubCell"/>
</dbReference>
<feature type="transmembrane region" description="Helical" evidence="6">
    <location>
        <begin position="482"/>
        <end position="501"/>
    </location>
</feature>
<dbReference type="Pfam" id="PF00662">
    <property type="entry name" value="Proton_antipo_N"/>
    <property type="match status" value="1"/>
</dbReference>
<organism evidence="9">
    <name type="scientific">uncultured Thiotrichaceae bacterium</name>
    <dbReference type="NCBI Taxonomy" id="298394"/>
    <lineage>
        <taxon>Bacteria</taxon>
        <taxon>Pseudomonadati</taxon>
        <taxon>Pseudomonadota</taxon>
        <taxon>Gammaproteobacteria</taxon>
        <taxon>Thiotrichales</taxon>
        <taxon>Thiotrichaceae</taxon>
        <taxon>environmental samples</taxon>
    </lineage>
</organism>
<dbReference type="PANTHER" id="PTHR42829:SF1">
    <property type="entry name" value="INORGANIC CARBON TRANSPORTER SUBUNIT DABB-RELATED"/>
    <property type="match status" value="1"/>
</dbReference>
<gene>
    <name evidence="9" type="ORF">HELGO_WM27476</name>
</gene>
<evidence type="ECO:0000259" key="8">
    <source>
        <dbReference type="Pfam" id="PF00662"/>
    </source>
</evidence>
<dbReference type="GO" id="GO:0008137">
    <property type="term" value="F:NADH dehydrogenase (ubiquinone) activity"/>
    <property type="evidence" value="ECO:0007669"/>
    <property type="project" value="InterPro"/>
</dbReference>
<reference evidence="9" key="1">
    <citation type="submission" date="2020-01" db="EMBL/GenBank/DDBJ databases">
        <authorList>
            <person name="Meier V. D."/>
            <person name="Meier V D."/>
        </authorList>
    </citation>
    <scope>NUCLEOTIDE SEQUENCE</scope>
    <source>
        <strain evidence="9">HLG_WM_MAG_09</strain>
    </source>
</reference>
<dbReference type="InterPro" id="IPR003945">
    <property type="entry name" value="NU5C-like"/>
</dbReference>
<comment type="subcellular location">
    <subcellularLocation>
        <location evidence="1">Endomembrane system</location>
        <topology evidence="1">Multi-pass membrane protein</topology>
    </subcellularLocation>
    <subcellularLocation>
        <location evidence="5">Membrane</location>
        <topology evidence="5">Multi-pass membrane protein</topology>
    </subcellularLocation>
</comment>
<evidence type="ECO:0000313" key="9">
    <source>
        <dbReference type="EMBL" id="CAA6830911.1"/>
    </source>
</evidence>
<dbReference type="GO" id="GO:0042773">
    <property type="term" value="P:ATP synthesis coupled electron transport"/>
    <property type="evidence" value="ECO:0007669"/>
    <property type="project" value="InterPro"/>
</dbReference>
<feature type="transmembrane region" description="Helical" evidence="6">
    <location>
        <begin position="410"/>
        <end position="430"/>
    </location>
</feature>
<proteinExistence type="predicted"/>
<feature type="domain" description="NADH:quinone oxidoreductase/Mrp antiporter transmembrane" evidence="7">
    <location>
        <begin position="124"/>
        <end position="353"/>
    </location>
</feature>
<feature type="domain" description="NADH-Ubiquinone oxidoreductase (complex I) chain 5 N-terminal" evidence="8">
    <location>
        <begin position="69"/>
        <end position="108"/>
    </location>
</feature>
<feature type="transmembrane region" description="Helical" evidence="6">
    <location>
        <begin position="113"/>
        <end position="145"/>
    </location>
</feature>
<dbReference type="PRINTS" id="PR01434">
    <property type="entry name" value="NADHDHGNASE5"/>
</dbReference>
<feature type="transmembrane region" description="Helical" evidence="6">
    <location>
        <begin position="157"/>
        <end position="180"/>
    </location>
</feature>
<dbReference type="EMBL" id="CACVAT010000648">
    <property type="protein sequence ID" value="CAA6830911.1"/>
    <property type="molecule type" value="Genomic_DNA"/>
</dbReference>
<evidence type="ECO:0000256" key="6">
    <source>
        <dbReference type="SAM" id="Phobius"/>
    </source>
</evidence>
<dbReference type="AlphaFoldDB" id="A0A6S6UJ53"/>
<dbReference type="PANTHER" id="PTHR42829">
    <property type="entry name" value="NADH-UBIQUINONE OXIDOREDUCTASE CHAIN 5"/>
    <property type="match status" value="1"/>
</dbReference>
<dbReference type="GO" id="GO:0003954">
    <property type="term" value="F:NADH dehydrogenase activity"/>
    <property type="evidence" value="ECO:0007669"/>
    <property type="project" value="TreeGrafter"/>
</dbReference>
<name>A0A6S6UJ53_9GAMM</name>
<evidence type="ECO:0000256" key="5">
    <source>
        <dbReference type="RuleBase" id="RU000320"/>
    </source>
</evidence>
<dbReference type="InterPro" id="IPR001516">
    <property type="entry name" value="Proton_antipo_N"/>
</dbReference>
<accession>A0A6S6UJ53</accession>
<feature type="transmembrane region" description="Helical" evidence="6">
    <location>
        <begin position="273"/>
        <end position="293"/>
    </location>
</feature>
<evidence type="ECO:0000256" key="3">
    <source>
        <dbReference type="ARBA" id="ARBA00022989"/>
    </source>
</evidence>
<evidence type="ECO:0000256" key="2">
    <source>
        <dbReference type="ARBA" id="ARBA00022692"/>
    </source>
</evidence>
<feature type="transmembrane region" description="Helical" evidence="6">
    <location>
        <begin position="314"/>
        <end position="335"/>
    </location>
</feature>